<comment type="caution">
    <text evidence="2">The sequence shown here is derived from an EMBL/GenBank/DDBJ whole genome shotgun (WGS) entry which is preliminary data.</text>
</comment>
<name>A0A4R3RI91_9HYPH</name>
<dbReference type="InterPro" id="IPR027417">
    <property type="entry name" value="P-loop_NTPase"/>
</dbReference>
<dbReference type="RefSeq" id="WP_207903526.1">
    <property type="nucleotide sequence ID" value="NZ_SMBK01000013.1"/>
</dbReference>
<dbReference type="Proteomes" id="UP000295507">
    <property type="component" value="Unassembled WGS sequence"/>
</dbReference>
<feature type="domain" description="ATPase dynein-related AAA" evidence="1">
    <location>
        <begin position="30"/>
        <end position="158"/>
    </location>
</feature>
<dbReference type="SUPFAM" id="SSF52540">
    <property type="entry name" value="P-loop containing nucleoside triphosphate hydrolases"/>
    <property type="match status" value="1"/>
</dbReference>
<reference evidence="2 3" key="1">
    <citation type="submission" date="2019-03" db="EMBL/GenBank/DDBJ databases">
        <title>Genomic Encyclopedia of Type Strains, Phase IV (KMG-V): Genome sequencing to study the core and pangenomes of soil and plant-associated prokaryotes.</title>
        <authorList>
            <person name="Whitman W."/>
        </authorList>
    </citation>
    <scope>NUCLEOTIDE SEQUENCE [LARGE SCALE GENOMIC DNA]</scope>
    <source>
        <strain evidence="2 3">IE4868</strain>
    </source>
</reference>
<sequence>MNMHIQDKGVKIDFAAKMLEAYIEGDTPAMLWGPPGCGKSDIVAQTADKLGLALIDQRLTTLEPVDLRGLPHIKDGAAIWANPSILPDEKRDGPRGILFLDEINAAPASTQAACYQLILNRRIGEYRLPPGWRIAAAGNRQSDRASAQRMPSALANRFAHIDVVPDVAPWADWAIATNRHPAMIAFLRFRPQLFHLMPGVALDDGDIKLSMPADARAFPTPRSWTDAANYADRDAEMRQPLIAGRVGVGPSVEFEGFIRTFLDVPSIKTILADPAGAKVPQGPGALFAVSAALARAATPINYGAIMEYIKRIPKAYEVLTAVDSQKRNKSLAETGAWVSWCGRNTAVFA</sequence>
<accession>A0A4R3RI91</accession>
<dbReference type="Gene3D" id="3.40.50.300">
    <property type="entry name" value="P-loop containing nucleotide triphosphate hydrolases"/>
    <property type="match status" value="1"/>
</dbReference>
<evidence type="ECO:0000313" key="3">
    <source>
        <dbReference type="Proteomes" id="UP000295507"/>
    </source>
</evidence>
<dbReference type="InterPro" id="IPR011704">
    <property type="entry name" value="ATPase_dyneun-rel_AAA"/>
</dbReference>
<dbReference type="CDD" id="cd00009">
    <property type="entry name" value="AAA"/>
    <property type="match status" value="1"/>
</dbReference>
<gene>
    <name evidence="2" type="ORF">EV129_11382</name>
</gene>
<evidence type="ECO:0000313" key="2">
    <source>
        <dbReference type="EMBL" id="TCU34099.1"/>
    </source>
</evidence>
<dbReference type="GO" id="GO:0005524">
    <property type="term" value="F:ATP binding"/>
    <property type="evidence" value="ECO:0007669"/>
    <property type="project" value="InterPro"/>
</dbReference>
<evidence type="ECO:0000259" key="1">
    <source>
        <dbReference type="Pfam" id="PF07728"/>
    </source>
</evidence>
<dbReference type="AlphaFoldDB" id="A0A4R3RI91"/>
<dbReference type="GO" id="GO:0016887">
    <property type="term" value="F:ATP hydrolysis activity"/>
    <property type="evidence" value="ECO:0007669"/>
    <property type="project" value="InterPro"/>
</dbReference>
<dbReference type="EMBL" id="SMBK01000013">
    <property type="protein sequence ID" value="TCU34099.1"/>
    <property type="molecule type" value="Genomic_DNA"/>
</dbReference>
<proteinExistence type="predicted"/>
<organism evidence="2 3">
    <name type="scientific">Rhizobium azibense</name>
    <dbReference type="NCBI Taxonomy" id="1136135"/>
    <lineage>
        <taxon>Bacteria</taxon>
        <taxon>Pseudomonadati</taxon>
        <taxon>Pseudomonadota</taxon>
        <taxon>Alphaproteobacteria</taxon>
        <taxon>Hyphomicrobiales</taxon>
        <taxon>Rhizobiaceae</taxon>
        <taxon>Rhizobium/Agrobacterium group</taxon>
        <taxon>Rhizobium</taxon>
    </lineage>
</organism>
<dbReference type="Pfam" id="PF07728">
    <property type="entry name" value="AAA_5"/>
    <property type="match status" value="1"/>
</dbReference>
<protein>
    <submittedName>
        <fullName evidence="2">Dynein-related subfamily AAA family protein</fullName>
    </submittedName>
</protein>